<gene>
    <name evidence="1" type="ORF">g.32450</name>
</gene>
<name>A0A146L5C6_LYGHE</name>
<accession>A0A146L5C6</accession>
<protein>
    <submittedName>
        <fullName evidence="1">Uncharacterized protein</fullName>
    </submittedName>
</protein>
<sequence length="123" mass="13411">DGNVACKRIAYYLSLPNRLPSGCVCEYVNSSQRVAVLPQAPATELRTAPATESQTAATTTLQVVPTTDLENGVVKMESRCLWFTNDIFDATSIQLRWVDTAAEHVVIPYPPLTVPDCTIARGE</sequence>
<evidence type="ECO:0000313" key="1">
    <source>
        <dbReference type="EMBL" id="JAQ01950.1"/>
    </source>
</evidence>
<dbReference type="AlphaFoldDB" id="A0A146L5C6"/>
<proteinExistence type="predicted"/>
<dbReference type="EMBL" id="GDHC01016679">
    <property type="protein sequence ID" value="JAQ01950.1"/>
    <property type="molecule type" value="Transcribed_RNA"/>
</dbReference>
<feature type="non-terminal residue" evidence="1">
    <location>
        <position position="1"/>
    </location>
</feature>
<organism evidence="1">
    <name type="scientific">Lygus hesperus</name>
    <name type="common">Western plant bug</name>
    <dbReference type="NCBI Taxonomy" id="30085"/>
    <lineage>
        <taxon>Eukaryota</taxon>
        <taxon>Metazoa</taxon>
        <taxon>Ecdysozoa</taxon>
        <taxon>Arthropoda</taxon>
        <taxon>Hexapoda</taxon>
        <taxon>Insecta</taxon>
        <taxon>Pterygota</taxon>
        <taxon>Neoptera</taxon>
        <taxon>Paraneoptera</taxon>
        <taxon>Hemiptera</taxon>
        <taxon>Heteroptera</taxon>
        <taxon>Panheteroptera</taxon>
        <taxon>Cimicomorpha</taxon>
        <taxon>Miridae</taxon>
        <taxon>Mirini</taxon>
        <taxon>Lygus</taxon>
    </lineage>
</organism>
<reference evidence="1" key="1">
    <citation type="journal article" date="2016" name="Gigascience">
        <title>De novo construction of an expanded transcriptome assembly for the western tarnished plant bug, Lygus hesperus.</title>
        <authorList>
            <person name="Tassone E.E."/>
            <person name="Geib S.M."/>
            <person name="Hall B."/>
            <person name="Fabrick J.A."/>
            <person name="Brent C.S."/>
            <person name="Hull J.J."/>
        </authorList>
    </citation>
    <scope>NUCLEOTIDE SEQUENCE</scope>
</reference>